<dbReference type="Proteomes" id="UP000662088">
    <property type="component" value="Unassembled WGS sequence"/>
</dbReference>
<dbReference type="PROSITE" id="PS51832">
    <property type="entry name" value="HD_GYP"/>
    <property type="match status" value="1"/>
</dbReference>
<dbReference type="Gene3D" id="1.10.3210.10">
    <property type="entry name" value="Hypothetical protein af1432"/>
    <property type="match status" value="1"/>
</dbReference>
<gene>
    <name evidence="2" type="ORF">H8R92_10485</name>
</gene>
<dbReference type="SMART" id="SM00471">
    <property type="entry name" value="HDc"/>
    <property type="match status" value="1"/>
</dbReference>
<evidence type="ECO:0000259" key="1">
    <source>
        <dbReference type="PROSITE" id="PS51832"/>
    </source>
</evidence>
<dbReference type="PANTHER" id="PTHR43155:SF2">
    <property type="entry name" value="CYCLIC DI-GMP PHOSPHODIESTERASE PA4108"/>
    <property type="match status" value="1"/>
</dbReference>
<keyword evidence="3" id="KW-1185">Reference proteome</keyword>
<sequence length="361" mass="41856">MRRIPLRYLKENSITAMDIYNSSGKLLISKSMKIDKNMMELLHKNKIIYVYIMDESREDIIDDVISPELRREAVLELKKMSYEFSNLTSIKRTKEINNVYIEKILNLVNRIIDELLKKNSLTIEQIDVRDFESQYFQHSVNVAVVSLIIGIELNYDIDKLRRLGIAAILHDLGYAFLPKEIIYKSTKLSNDEEEVVKTHSEKGYNYLYLYTDVSRDVLFPILYHHEHVDGSGYPRGIKGNRINEYSKIIAIVDFYDKLVNSEVILQSDLPNNILERIMAHIGTAFDYKIVEVFYKKAIPFLKGTMLKLSNGDIVLVEGTINGFPSRPIVRVLQSDDNSKINKCINLVDVLNISIDKIIYYL</sequence>
<protein>
    <submittedName>
        <fullName evidence="2">HD domain-containing protein</fullName>
    </submittedName>
</protein>
<accession>A0A8I0DP61</accession>
<dbReference type="CDD" id="cd00077">
    <property type="entry name" value="HDc"/>
    <property type="match status" value="1"/>
</dbReference>
<evidence type="ECO:0000313" key="2">
    <source>
        <dbReference type="EMBL" id="MBC5640840.1"/>
    </source>
</evidence>
<dbReference type="InterPro" id="IPR037522">
    <property type="entry name" value="HD_GYP_dom"/>
</dbReference>
<comment type="caution">
    <text evidence="2">The sequence shown here is derived from an EMBL/GenBank/DDBJ whole genome shotgun (WGS) entry which is preliminary data.</text>
</comment>
<proteinExistence type="predicted"/>
<feature type="domain" description="HD-GYP" evidence="1">
    <location>
        <begin position="113"/>
        <end position="309"/>
    </location>
</feature>
<name>A0A8I0DP61_9CLOT</name>
<reference evidence="2" key="1">
    <citation type="submission" date="2020-08" db="EMBL/GenBank/DDBJ databases">
        <title>Genome public.</title>
        <authorList>
            <person name="Liu C."/>
            <person name="Sun Q."/>
        </authorList>
    </citation>
    <scope>NUCLEOTIDE SEQUENCE</scope>
    <source>
        <strain evidence="2">NSJ-42</strain>
    </source>
</reference>
<dbReference type="EMBL" id="JACOOQ010000018">
    <property type="protein sequence ID" value="MBC5640840.1"/>
    <property type="molecule type" value="Genomic_DNA"/>
</dbReference>
<organism evidence="2 3">
    <name type="scientific">Clostridium lentum</name>
    <dbReference type="NCBI Taxonomy" id="2763037"/>
    <lineage>
        <taxon>Bacteria</taxon>
        <taxon>Bacillati</taxon>
        <taxon>Bacillota</taxon>
        <taxon>Clostridia</taxon>
        <taxon>Eubacteriales</taxon>
        <taxon>Clostridiaceae</taxon>
        <taxon>Clostridium</taxon>
    </lineage>
</organism>
<dbReference type="RefSeq" id="WP_186835424.1">
    <property type="nucleotide sequence ID" value="NZ_JACOOQ010000018.1"/>
</dbReference>
<dbReference type="SUPFAM" id="SSF109604">
    <property type="entry name" value="HD-domain/PDEase-like"/>
    <property type="match status" value="1"/>
</dbReference>
<dbReference type="PANTHER" id="PTHR43155">
    <property type="entry name" value="CYCLIC DI-GMP PHOSPHODIESTERASE PA4108-RELATED"/>
    <property type="match status" value="1"/>
</dbReference>
<dbReference type="InterPro" id="IPR003607">
    <property type="entry name" value="HD/PDEase_dom"/>
</dbReference>
<evidence type="ECO:0000313" key="3">
    <source>
        <dbReference type="Proteomes" id="UP000662088"/>
    </source>
</evidence>
<dbReference type="AlphaFoldDB" id="A0A8I0DP61"/>
<dbReference type="Pfam" id="PF13487">
    <property type="entry name" value="HD_5"/>
    <property type="match status" value="1"/>
</dbReference>